<evidence type="ECO:0000256" key="1">
    <source>
        <dbReference type="ARBA" id="ARBA00008894"/>
    </source>
</evidence>
<evidence type="ECO:0000256" key="6">
    <source>
        <dbReference type="SAM" id="MobiDB-lite"/>
    </source>
</evidence>
<evidence type="ECO:0000259" key="7">
    <source>
        <dbReference type="Pfam" id="PF18052"/>
    </source>
</evidence>
<feature type="region of interest" description="Disordered" evidence="6">
    <location>
        <begin position="243"/>
        <end position="266"/>
    </location>
</feature>
<evidence type="ECO:0000256" key="4">
    <source>
        <dbReference type="ARBA" id="ARBA00022741"/>
    </source>
</evidence>
<evidence type="ECO:0000256" key="2">
    <source>
        <dbReference type="ARBA" id="ARBA00022614"/>
    </source>
</evidence>
<feature type="region of interest" description="Disordered" evidence="6">
    <location>
        <begin position="456"/>
        <end position="552"/>
    </location>
</feature>
<feature type="region of interest" description="Disordered" evidence="6">
    <location>
        <begin position="1"/>
        <end position="46"/>
    </location>
</feature>
<keyword evidence="3" id="KW-0677">Repeat</keyword>
<dbReference type="EMBL" id="JACEFO010002093">
    <property type="protein sequence ID" value="KAF8684829.1"/>
    <property type="molecule type" value="Genomic_DNA"/>
</dbReference>
<keyword evidence="4" id="KW-0547">Nucleotide-binding</keyword>
<name>A0A835EGV0_9POAL</name>
<dbReference type="GO" id="GO:0000166">
    <property type="term" value="F:nucleotide binding"/>
    <property type="evidence" value="ECO:0007669"/>
    <property type="project" value="UniProtKB-KW"/>
</dbReference>
<feature type="compositionally biased region" description="Basic and acidic residues" evidence="6">
    <location>
        <begin position="14"/>
        <end position="40"/>
    </location>
</feature>
<dbReference type="Proteomes" id="UP000636709">
    <property type="component" value="Unassembled WGS sequence"/>
</dbReference>
<dbReference type="InterPro" id="IPR041118">
    <property type="entry name" value="Rx_N"/>
</dbReference>
<dbReference type="GO" id="GO:0006952">
    <property type="term" value="P:defense response"/>
    <property type="evidence" value="ECO:0007669"/>
    <property type="project" value="UniProtKB-KW"/>
</dbReference>
<sequence>MAVPCASAGHRRREATGDLEKRGVEREESRRSKSRERGEGNELGLGLREGRATAAAYIGRPQRSDPTVRRHPRGHPMALACRCRANCGPRPCQPFKRAVPVLVPRAGYAAQAQHWAWHGHGTSTVAIGPCRVRVVPFRAVLVPAQRAKPVWPPIDYQMQKGMRHQIAFLKDELSSMNKLLERLADMEVLDPQTCEWRNQVREMTYEIEDCVDDYMGQPRNGPQRCWGCGLWAEQRRANTRTFGGLRPVKGKKGAQRGLRREKGAQRGPEMPALIEVQGRPKENAVKSPACCSRLPRRLGQRYPRSACYRRRPDSLTPPCLRPPGGGTEERGFSLVLLLVAAELPFKPSLVMASGGVGSHGQEDRPLAFWPKLYQVKAVRSIRGGMSGDPLARGEVPLRLAAMWVQAHNVLLGRQIWLTANLSLCREPDPAAHGKVAKMPFFPPTLSHFPLHFTQTSHTAARLRHRRRPPTIAGRLSRRPSLPRAGRQAASRARLATPARRARLASRARPASLPRRPRLPRPGQPRPARPRQARPTPALSRALEVRIAPRSAC</sequence>
<comment type="similarity">
    <text evidence="1">Belongs to the disease resistance NB-LRR family.</text>
</comment>
<dbReference type="PANTHER" id="PTHR19338:SF64">
    <property type="entry name" value="AAA+ ATPASE DOMAIN-CONTAINING PROTEIN"/>
    <property type="match status" value="1"/>
</dbReference>
<dbReference type="InterPro" id="IPR038005">
    <property type="entry name" value="RX-like_CC"/>
</dbReference>
<evidence type="ECO:0000313" key="8">
    <source>
        <dbReference type="EMBL" id="KAF8684829.1"/>
    </source>
</evidence>
<organism evidence="8 9">
    <name type="scientific">Digitaria exilis</name>
    <dbReference type="NCBI Taxonomy" id="1010633"/>
    <lineage>
        <taxon>Eukaryota</taxon>
        <taxon>Viridiplantae</taxon>
        <taxon>Streptophyta</taxon>
        <taxon>Embryophyta</taxon>
        <taxon>Tracheophyta</taxon>
        <taxon>Spermatophyta</taxon>
        <taxon>Magnoliopsida</taxon>
        <taxon>Liliopsida</taxon>
        <taxon>Poales</taxon>
        <taxon>Poaceae</taxon>
        <taxon>PACMAD clade</taxon>
        <taxon>Panicoideae</taxon>
        <taxon>Panicodae</taxon>
        <taxon>Paniceae</taxon>
        <taxon>Anthephorinae</taxon>
        <taxon>Digitaria</taxon>
    </lineage>
</organism>
<keyword evidence="2" id="KW-0433">Leucine-rich repeat</keyword>
<reference evidence="8" key="1">
    <citation type="submission" date="2020-07" db="EMBL/GenBank/DDBJ databases">
        <title>Genome sequence and genetic diversity analysis of an under-domesticated orphan crop, white fonio (Digitaria exilis).</title>
        <authorList>
            <person name="Bennetzen J.L."/>
            <person name="Chen S."/>
            <person name="Ma X."/>
            <person name="Wang X."/>
            <person name="Yssel A.E.J."/>
            <person name="Chaluvadi S.R."/>
            <person name="Johnson M."/>
            <person name="Gangashetty P."/>
            <person name="Hamidou F."/>
            <person name="Sanogo M.D."/>
            <person name="Zwaenepoel A."/>
            <person name="Wallace J."/>
            <person name="Van De Peer Y."/>
            <person name="Van Deynze A."/>
        </authorList>
    </citation>
    <scope>NUCLEOTIDE SEQUENCE</scope>
    <source>
        <tissue evidence="8">Leaves</tissue>
    </source>
</reference>
<evidence type="ECO:0000256" key="3">
    <source>
        <dbReference type="ARBA" id="ARBA00022737"/>
    </source>
</evidence>
<accession>A0A835EGV0</accession>
<proteinExistence type="inferred from homology"/>
<feature type="compositionally biased region" description="Low complexity" evidence="6">
    <location>
        <begin position="487"/>
        <end position="498"/>
    </location>
</feature>
<feature type="domain" description="Disease resistance N-terminal" evidence="7">
    <location>
        <begin position="156"/>
        <end position="216"/>
    </location>
</feature>
<keyword evidence="5" id="KW-0611">Plant defense</keyword>
<evidence type="ECO:0000313" key="9">
    <source>
        <dbReference type="Proteomes" id="UP000636709"/>
    </source>
</evidence>
<dbReference type="Gene3D" id="1.20.5.4130">
    <property type="match status" value="1"/>
</dbReference>
<evidence type="ECO:0000256" key="5">
    <source>
        <dbReference type="ARBA" id="ARBA00022821"/>
    </source>
</evidence>
<dbReference type="PANTHER" id="PTHR19338">
    <property type="entry name" value="TRANSLOCASE OF INNER MITOCHONDRIAL MEMBRANE 13 HOMOLOG"/>
    <property type="match status" value="1"/>
</dbReference>
<dbReference type="AlphaFoldDB" id="A0A835EGV0"/>
<comment type="caution">
    <text evidence="8">The sequence shown here is derived from an EMBL/GenBank/DDBJ whole genome shotgun (WGS) entry which is preliminary data.</text>
</comment>
<gene>
    <name evidence="8" type="ORF">HU200_044106</name>
</gene>
<feature type="compositionally biased region" description="Basic residues" evidence="6">
    <location>
        <begin position="248"/>
        <end position="257"/>
    </location>
</feature>
<keyword evidence="9" id="KW-1185">Reference proteome</keyword>
<dbReference type="CDD" id="cd14798">
    <property type="entry name" value="RX-CC_like"/>
    <property type="match status" value="1"/>
</dbReference>
<dbReference type="Pfam" id="PF18052">
    <property type="entry name" value="Rx_N"/>
    <property type="match status" value="1"/>
</dbReference>
<protein>
    <recommendedName>
        <fullName evidence="7">Disease resistance N-terminal domain-containing protein</fullName>
    </recommendedName>
</protein>